<organism evidence="1 2">
    <name type="scientific">Rhizopus delemar</name>
    <dbReference type="NCBI Taxonomy" id="936053"/>
    <lineage>
        <taxon>Eukaryota</taxon>
        <taxon>Fungi</taxon>
        <taxon>Fungi incertae sedis</taxon>
        <taxon>Mucoromycota</taxon>
        <taxon>Mucoromycotina</taxon>
        <taxon>Mucoromycetes</taxon>
        <taxon>Mucorales</taxon>
        <taxon>Mucorineae</taxon>
        <taxon>Rhizopodaceae</taxon>
        <taxon>Rhizopus</taxon>
    </lineage>
</organism>
<proteinExistence type="predicted"/>
<evidence type="ECO:0000313" key="1">
    <source>
        <dbReference type="EMBL" id="KAG1532238.1"/>
    </source>
</evidence>
<gene>
    <name evidence="1" type="ORF">G6F50_016295</name>
</gene>
<accession>A0A9P7C2I4</accession>
<reference evidence="1 2" key="1">
    <citation type="journal article" date="2020" name="Microb. Genom.">
        <title>Genetic diversity of clinical and environmental Mucorales isolates obtained from an investigation of mucormycosis cases among solid organ transplant recipients.</title>
        <authorList>
            <person name="Nguyen M.H."/>
            <person name="Kaul D."/>
            <person name="Muto C."/>
            <person name="Cheng S.J."/>
            <person name="Richter R.A."/>
            <person name="Bruno V.M."/>
            <person name="Liu G."/>
            <person name="Beyhan S."/>
            <person name="Sundermann A.J."/>
            <person name="Mounaud S."/>
            <person name="Pasculle A.W."/>
            <person name="Nierman W.C."/>
            <person name="Driscoll E."/>
            <person name="Cumbie R."/>
            <person name="Clancy C.J."/>
            <person name="Dupont C.L."/>
        </authorList>
    </citation>
    <scope>NUCLEOTIDE SEQUENCE [LARGE SCALE GENOMIC DNA]</scope>
    <source>
        <strain evidence="1 2">GL24</strain>
    </source>
</reference>
<sequence>MYVGGNPLCPGRRPDVGAGLRRAPAVAGIPGRTPIRCALPGLRPDCAAACLAGPSSPAALDPCRLD</sequence>
<dbReference type="EMBL" id="JAANIU010010059">
    <property type="protein sequence ID" value="KAG1532238.1"/>
    <property type="molecule type" value="Genomic_DNA"/>
</dbReference>
<keyword evidence="2" id="KW-1185">Reference proteome</keyword>
<dbReference type="AlphaFoldDB" id="A0A9P7C2I4"/>
<protein>
    <submittedName>
        <fullName evidence="1">Uncharacterized protein</fullName>
    </submittedName>
</protein>
<dbReference type="Proteomes" id="UP000740926">
    <property type="component" value="Unassembled WGS sequence"/>
</dbReference>
<name>A0A9P7C2I4_9FUNG</name>
<evidence type="ECO:0000313" key="2">
    <source>
        <dbReference type="Proteomes" id="UP000740926"/>
    </source>
</evidence>
<comment type="caution">
    <text evidence="1">The sequence shown here is derived from an EMBL/GenBank/DDBJ whole genome shotgun (WGS) entry which is preliminary data.</text>
</comment>